<reference evidence="2 3" key="1">
    <citation type="submission" date="2020-08" db="EMBL/GenBank/DDBJ databases">
        <title>Genomic Encyclopedia of Type Strains, Phase III (KMG-III): the genomes of soil and plant-associated and newly described type strains.</title>
        <authorList>
            <person name="Whitman W."/>
        </authorList>
    </citation>
    <scope>NUCLEOTIDE SEQUENCE [LARGE SCALE GENOMIC DNA]</scope>
    <source>
        <strain evidence="2 3">CECT 5831</strain>
    </source>
</reference>
<dbReference type="SUPFAM" id="SSF55729">
    <property type="entry name" value="Acyl-CoA N-acyltransferases (Nat)"/>
    <property type="match status" value="1"/>
</dbReference>
<dbReference type="Gene3D" id="3.40.630.30">
    <property type="match status" value="1"/>
</dbReference>
<feature type="domain" description="N-acetyltransferase" evidence="1">
    <location>
        <begin position="1"/>
        <end position="151"/>
    </location>
</feature>
<dbReference type="InterPro" id="IPR016181">
    <property type="entry name" value="Acyl_CoA_acyltransferase"/>
</dbReference>
<protein>
    <submittedName>
        <fullName evidence="2">GNAT superfamily N-acetyltransferase</fullName>
    </submittedName>
</protein>
<evidence type="ECO:0000313" key="3">
    <source>
        <dbReference type="Proteomes" id="UP000517523"/>
    </source>
</evidence>
<dbReference type="Pfam" id="PF13527">
    <property type="entry name" value="Acetyltransf_9"/>
    <property type="match status" value="1"/>
</dbReference>
<dbReference type="Proteomes" id="UP000517523">
    <property type="component" value="Unassembled WGS sequence"/>
</dbReference>
<proteinExistence type="predicted"/>
<dbReference type="GO" id="GO:0016747">
    <property type="term" value="F:acyltransferase activity, transferring groups other than amino-acyl groups"/>
    <property type="evidence" value="ECO:0007669"/>
    <property type="project" value="InterPro"/>
</dbReference>
<gene>
    <name evidence="2" type="ORF">FHS19_006346</name>
</gene>
<organism evidence="2 3">
    <name type="scientific">Paenibacillus rhizosphaerae</name>
    <dbReference type="NCBI Taxonomy" id="297318"/>
    <lineage>
        <taxon>Bacteria</taxon>
        <taxon>Bacillati</taxon>
        <taxon>Bacillota</taxon>
        <taxon>Bacilli</taxon>
        <taxon>Bacillales</taxon>
        <taxon>Paenibacillaceae</taxon>
        <taxon>Paenibacillus</taxon>
    </lineage>
</organism>
<dbReference type="InterPro" id="IPR000182">
    <property type="entry name" value="GNAT_dom"/>
</dbReference>
<evidence type="ECO:0000259" key="1">
    <source>
        <dbReference type="PROSITE" id="PS51186"/>
    </source>
</evidence>
<dbReference type="PROSITE" id="PS51186">
    <property type="entry name" value="GNAT"/>
    <property type="match status" value="1"/>
</dbReference>
<sequence length="376" mass="40403">MKIRLLYSNELQQAADLSDLVFGKPGQPSMGKSFPALFHPGVSHSYGAFTEEGELVAFMGLAPDVMRIGEARLNVFSIGSVCTHPDFRGQNLASTLLAECMDHARRSGASLVFVSGGRSLYRRAGCYDFGRVHYAMLDSGNAAALLQPDTDEWSISPMQPEDTFGISAIISGASPAYEQGPAQLLTLLGSSAIADITMMRQETLTARHNGAITAFLAAAVPTAQESSPSGEPAKAVEWGGHPQAVARLLAETLQRHPVQHLEVPVPWQEQALLKLLQQAGAAVQSGPNSGTVWIADAHSLLTQCSPLLQVDWRAFLRIDDAAGGRSYTVTSKGQELVLDDSGLLSLLFDPESPHLAWAPEDFRTIPLPYLSGLHYI</sequence>
<evidence type="ECO:0000313" key="2">
    <source>
        <dbReference type="EMBL" id="MBB3131623.1"/>
    </source>
</evidence>
<dbReference type="EMBL" id="JACHXJ010000007">
    <property type="protein sequence ID" value="MBB3131623.1"/>
    <property type="molecule type" value="Genomic_DNA"/>
</dbReference>
<comment type="caution">
    <text evidence="2">The sequence shown here is derived from an EMBL/GenBank/DDBJ whole genome shotgun (WGS) entry which is preliminary data.</text>
</comment>
<dbReference type="RefSeq" id="WP_183586761.1">
    <property type="nucleotide sequence ID" value="NZ_JACHXJ010000007.1"/>
</dbReference>
<keyword evidence="2" id="KW-0808">Transferase</keyword>
<dbReference type="CDD" id="cd04301">
    <property type="entry name" value="NAT_SF"/>
    <property type="match status" value="1"/>
</dbReference>
<dbReference type="AlphaFoldDB" id="A0A839TYP9"/>
<name>A0A839TYP9_9BACL</name>
<accession>A0A839TYP9</accession>